<evidence type="ECO:0000313" key="1">
    <source>
        <dbReference type="EMBL" id="QHT95054.1"/>
    </source>
</evidence>
<protein>
    <submittedName>
        <fullName evidence="1">Uncharacterized protein</fullName>
    </submittedName>
</protein>
<organism evidence="1">
    <name type="scientific">viral metagenome</name>
    <dbReference type="NCBI Taxonomy" id="1070528"/>
    <lineage>
        <taxon>unclassified sequences</taxon>
        <taxon>metagenomes</taxon>
        <taxon>organismal metagenomes</taxon>
    </lineage>
</organism>
<dbReference type="EMBL" id="MN740233">
    <property type="protein sequence ID" value="QHT95054.1"/>
    <property type="molecule type" value="Genomic_DNA"/>
</dbReference>
<proteinExistence type="predicted"/>
<reference evidence="1" key="1">
    <citation type="journal article" date="2020" name="Nature">
        <title>Giant virus diversity and host interactions through global metagenomics.</title>
        <authorList>
            <person name="Schulz F."/>
            <person name="Roux S."/>
            <person name="Paez-Espino D."/>
            <person name="Jungbluth S."/>
            <person name="Walsh D.A."/>
            <person name="Denef V.J."/>
            <person name="McMahon K.D."/>
            <person name="Konstantinidis K.T."/>
            <person name="Eloe-Fadrosh E.A."/>
            <person name="Kyrpides N.C."/>
            <person name="Woyke T."/>
        </authorList>
    </citation>
    <scope>NUCLEOTIDE SEQUENCE</scope>
    <source>
        <strain evidence="1">GVMAG-M-3300024261-37</strain>
    </source>
</reference>
<name>A0A6C0IPC1_9ZZZZ</name>
<sequence length="126" mass="15415">METKKYYNSNYTLTYHNCEDNDIGDTQYRKEFLKVFNLKEYDDKELDKAMVILYNKVKDNTSFKNIFEAASNQKHLAWLIRDDISKLYVLFNFDLFHLFHNCLQDFFKYKDIMEENYNTIMLLLKK</sequence>
<dbReference type="AlphaFoldDB" id="A0A6C0IPC1"/>
<accession>A0A6C0IPC1</accession>